<organism evidence="1 2">
    <name type="scientific">Meloidogyne incognita</name>
    <name type="common">Southern root-knot nematode worm</name>
    <name type="synonym">Oxyuris incognita</name>
    <dbReference type="NCBI Taxonomy" id="6306"/>
    <lineage>
        <taxon>Eukaryota</taxon>
        <taxon>Metazoa</taxon>
        <taxon>Ecdysozoa</taxon>
        <taxon>Nematoda</taxon>
        <taxon>Chromadorea</taxon>
        <taxon>Rhabditida</taxon>
        <taxon>Tylenchina</taxon>
        <taxon>Tylenchomorpha</taxon>
        <taxon>Tylenchoidea</taxon>
        <taxon>Meloidogynidae</taxon>
        <taxon>Meloidogyninae</taxon>
        <taxon>Meloidogyne</taxon>
        <taxon>Meloidogyne incognita group</taxon>
    </lineage>
</organism>
<dbReference type="Gene3D" id="3.40.50.12780">
    <property type="entry name" value="N-terminal domain of ligase-like"/>
    <property type="match status" value="1"/>
</dbReference>
<dbReference type="Proteomes" id="UP000887563">
    <property type="component" value="Unplaced"/>
</dbReference>
<dbReference type="PANTHER" id="PTHR24095">
    <property type="entry name" value="ACETYL-COENZYME A SYNTHETASE"/>
    <property type="match status" value="1"/>
</dbReference>
<dbReference type="AlphaFoldDB" id="A0A914LHA6"/>
<reference evidence="2" key="1">
    <citation type="submission" date="2022-11" db="UniProtKB">
        <authorList>
            <consortium name="WormBaseParasite"/>
        </authorList>
    </citation>
    <scope>IDENTIFICATION</scope>
</reference>
<dbReference type="InterPro" id="IPR042099">
    <property type="entry name" value="ANL_N_sf"/>
</dbReference>
<sequence length="100" mass="11261">MPAAIPTKPGSATLPFFGVLPKLVNIEGKTLEGPGEGNLCFSQPWPGIMRSIWCDHERFVTNYFSAYPGNYFTGDGARRDDDGYYWITGRTDDLMNVRFF</sequence>
<dbReference type="WBParaSite" id="Minc3s00425g12102">
    <property type="protein sequence ID" value="Minc3s00425g12102"/>
    <property type="gene ID" value="Minc3s00425g12102"/>
</dbReference>
<dbReference type="GO" id="GO:0006085">
    <property type="term" value="P:acetyl-CoA biosynthetic process"/>
    <property type="evidence" value="ECO:0007669"/>
    <property type="project" value="TreeGrafter"/>
</dbReference>
<keyword evidence="1" id="KW-1185">Reference proteome</keyword>
<proteinExistence type="predicted"/>
<dbReference type="GO" id="GO:0003987">
    <property type="term" value="F:acetate-CoA ligase activity"/>
    <property type="evidence" value="ECO:0007669"/>
    <property type="project" value="TreeGrafter"/>
</dbReference>
<evidence type="ECO:0000313" key="1">
    <source>
        <dbReference type="Proteomes" id="UP000887563"/>
    </source>
</evidence>
<evidence type="ECO:0000313" key="2">
    <source>
        <dbReference type="WBParaSite" id="Minc3s00425g12102"/>
    </source>
</evidence>
<name>A0A914LHA6_MELIC</name>
<protein>
    <submittedName>
        <fullName evidence="2">AMP-dependent synthetase/ligase domain-containing protein</fullName>
    </submittedName>
</protein>
<dbReference type="SUPFAM" id="SSF56801">
    <property type="entry name" value="Acetyl-CoA synthetase-like"/>
    <property type="match status" value="1"/>
</dbReference>
<dbReference type="PANTHER" id="PTHR24095:SF244">
    <property type="entry name" value="ACETYL-COENZYME A SYNTHETASE"/>
    <property type="match status" value="1"/>
</dbReference>
<accession>A0A914LHA6</accession>